<name>A0A9P5N1U6_9AGAM</name>
<accession>A0A9P5N1U6</accession>
<keyword evidence="2" id="KW-1185">Reference proteome</keyword>
<dbReference type="Proteomes" id="UP000759537">
    <property type="component" value="Unassembled WGS sequence"/>
</dbReference>
<dbReference type="AlphaFoldDB" id="A0A9P5N1U6"/>
<dbReference type="EMBL" id="WHVB01000004">
    <property type="protein sequence ID" value="KAF8484043.1"/>
    <property type="molecule type" value="Genomic_DNA"/>
</dbReference>
<proteinExistence type="predicted"/>
<gene>
    <name evidence="1" type="ORF">DFH94DRAFT_726149</name>
</gene>
<organism evidence="1 2">
    <name type="scientific">Russula ochroleuca</name>
    <dbReference type="NCBI Taxonomy" id="152965"/>
    <lineage>
        <taxon>Eukaryota</taxon>
        <taxon>Fungi</taxon>
        <taxon>Dikarya</taxon>
        <taxon>Basidiomycota</taxon>
        <taxon>Agaricomycotina</taxon>
        <taxon>Agaricomycetes</taxon>
        <taxon>Russulales</taxon>
        <taxon>Russulaceae</taxon>
        <taxon>Russula</taxon>
    </lineage>
</organism>
<sequence length="233" mass="25921">MKSDIPLDDSVTARTDSDSSETKGLIKETWRTFTVGLSLYQTMNVLHVSSSTHGPLKRVLAWYANLPEIRSHVYFAGILSCETDLPGVSVLFIVRVLTHNLFLSTGDHSSAHLSMLLDRRWALMITTCSTHRVEPGGCSHTSCCFGARLAESSLIKPQDWDANPVEQSRSTDLGTLMGVDGVVSVDKVGNSHCHAGPIIQVQEDFAERKRREFDDLCTTRTFRIIYMPHSVRV</sequence>
<dbReference type="OrthoDB" id="10595607at2759"/>
<protein>
    <submittedName>
        <fullName evidence="1">Uncharacterized protein</fullName>
    </submittedName>
</protein>
<reference evidence="1" key="1">
    <citation type="submission" date="2019-10" db="EMBL/GenBank/DDBJ databases">
        <authorList>
            <consortium name="DOE Joint Genome Institute"/>
            <person name="Kuo A."/>
            <person name="Miyauchi S."/>
            <person name="Kiss E."/>
            <person name="Drula E."/>
            <person name="Kohler A."/>
            <person name="Sanchez-Garcia M."/>
            <person name="Andreopoulos B."/>
            <person name="Barry K.W."/>
            <person name="Bonito G."/>
            <person name="Buee M."/>
            <person name="Carver A."/>
            <person name="Chen C."/>
            <person name="Cichocki N."/>
            <person name="Clum A."/>
            <person name="Culley D."/>
            <person name="Crous P.W."/>
            <person name="Fauchery L."/>
            <person name="Girlanda M."/>
            <person name="Hayes R."/>
            <person name="Keri Z."/>
            <person name="LaButti K."/>
            <person name="Lipzen A."/>
            <person name="Lombard V."/>
            <person name="Magnuson J."/>
            <person name="Maillard F."/>
            <person name="Morin E."/>
            <person name="Murat C."/>
            <person name="Nolan M."/>
            <person name="Ohm R."/>
            <person name="Pangilinan J."/>
            <person name="Pereira M."/>
            <person name="Perotto S."/>
            <person name="Peter M."/>
            <person name="Riley R."/>
            <person name="Sitrit Y."/>
            <person name="Stielow B."/>
            <person name="Szollosi G."/>
            <person name="Zifcakova L."/>
            <person name="Stursova M."/>
            <person name="Spatafora J.W."/>
            <person name="Tedersoo L."/>
            <person name="Vaario L.-M."/>
            <person name="Yamada A."/>
            <person name="Yan M."/>
            <person name="Wang P."/>
            <person name="Xu J."/>
            <person name="Bruns T."/>
            <person name="Baldrian P."/>
            <person name="Vilgalys R."/>
            <person name="Henrissat B."/>
            <person name="Grigoriev I.V."/>
            <person name="Hibbett D."/>
            <person name="Nagy L.G."/>
            <person name="Martin F.M."/>
        </authorList>
    </citation>
    <scope>NUCLEOTIDE SEQUENCE</scope>
    <source>
        <strain evidence="1">Prilba</strain>
    </source>
</reference>
<evidence type="ECO:0000313" key="2">
    <source>
        <dbReference type="Proteomes" id="UP000759537"/>
    </source>
</evidence>
<evidence type="ECO:0000313" key="1">
    <source>
        <dbReference type="EMBL" id="KAF8484043.1"/>
    </source>
</evidence>
<reference evidence="1" key="2">
    <citation type="journal article" date="2020" name="Nat. Commun.">
        <title>Large-scale genome sequencing of mycorrhizal fungi provides insights into the early evolution of symbiotic traits.</title>
        <authorList>
            <person name="Miyauchi S."/>
            <person name="Kiss E."/>
            <person name="Kuo A."/>
            <person name="Drula E."/>
            <person name="Kohler A."/>
            <person name="Sanchez-Garcia M."/>
            <person name="Morin E."/>
            <person name="Andreopoulos B."/>
            <person name="Barry K.W."/>
            <person name="Bonito G."/>
            <person name="Buee M."/>
            <person name="Carver A."/>
            <person name="Chen C."/>
            <person name="Cichocki N."/>
            <person name="Clum A."/>
            <person name="Culley D."/>
            <person name="Crous P.W."/>
            <person name="Fauchery L."/>
            <person name="Girlanda M."/>
            <person name="Hayes R.D."/>
            <person name="Keri Z."/>
            <person name="LaButti K."/>
            <person name="Lipzen A."/>
            <person name="Lombard V."/>
            <person name="Magnuson J."/>
            <person name="Maillard F."/>
            <person name="Murat C."/>
            <person name="Nolan M."/>
            <person name="Ohm R.A."/>
            <person name="Pangilinan J."/>
            <person name="Pereira M.F."/>
            <person name="Perotto S."/>
            <person name="Peter M."/>
            <person name="Pfister S."/>
            <person name="Riley R."/>
            <person name="Sitrit Y."/>
            <person name="Stielow J.B."/>
            <person name="Szollosi G."/>
            <person name="Zifcakova L."/>
            <person name="Stursova M."/>
            <person name="Spatafora J.W."/>
            <person name="Tedersoo L."/>
            <person name="Vaario L.M."/>
            <person name="Yamada A."/>
            <person name="Yan M."/>
            <person name="Wang P."/>
            <person name="Xu J."/>
            <person name="Bruns T."/>
            <person name="Baldrian P."/>
            <person name="Vilgalys R."/>
            <person name="Dunand C."/>
            <person name="Henrissat B."/>
            <person name="Grigoriev I.V."/>
            <person name="Hibbett D."/>
            <person name="Nagy L.G."/>
            <person name="Martin F.M."/>
        </authorList>
    </citation>
    <scope>NUCLEOTIDE SEQUENCE</scope>
    <source>
        <strain evidence="1">Prilba</strain>
    </source>
</reference>
<comment type="caution">
    <text evidence="1">The sequence shown here is derived from an EMBL/GenBank/DDBJ whole genome shotgun (WGS) entry which is preliminary data.</text>
</comment>